<evidence type="ECO:0000313" key="2">
    <source>
        <dbReference type="EMBL" id="MZR13834.1"/>
    </source>
</evidence>
<feature type="domain" description="N-acetyltransferase" evidence="1">
    <location>
        <begin position="15"/>
        <end position="148"/>
    </location>
</feature>
<comment type="caution">
    <text evidence="2">The sequence shown here is derived from an EMBL/GenBank/DDBJ whole genome shotgun (WGS) entry which is preliminary data.</text>
</comment>
<dbReference type="Proteomes" id="UP000467322">
    <property type="component" value="Unassembled WGS sequence"/>
</dbReference>
<proteinExistence type="predicted"/>
<dbReference type="GO" id="GO:0016747">
    <property type="term" value="F:acyltransferase activity, transferring groups other than amino-acyl groups"/>
    <property type="evidence" value="ECO:0007669"/>
    <property type="project" value="InterPro"/>
</dbReference>
<dbReference type="InterPro" id="IPR016181">
    <property type="entry name" value="Acyl_CoA_acyltransferase"/>
</dbReference>
<name>A0A845M9W8_9RHOB</name>
<keyword evidence="3" id="KW-1185">Reference proteome</keyword>
<keyword evidence="2" id="KW-0808">Transferase</keyword>
<reference evidence="2 3" key="1">
    <citation type="submission" date="2019-12" db="EMBL/GenBank/DDBJ databases">
        <title>Maritimibacter sp. nov. sp. isolated from sea sand.</title>
        <authorList>
            <person name="Kim J."/>
            <person name="Jeong S.E."/>
            <person name="Jung H.S."/>
            <person name="Jeon C.O."/>
        </authorList>
    </citation>
    <scope>NUCLEOTIDE SEQUENCE [LARGE SCALE GENOMIC DNA]</scope>
    <source>
        <strain evidence="2 3">DP07</strain>
    </source>
</reference>
<dbReference type="RefSeq" id="WP_161351969.1">
    <property type="nucleotide sequence ID" value="NZ_WTUX01000017.1"/>
</dbReference>
<protein>
    <submittedName>
        <fullName evidence="2">GNAT family N-acetyltransferase</fullName>
    </submittedName>
</protein>
<dbReference type="Gene3D" id="3.40.630.30">
    <property type="match status" value="1"/>
</dbReference>
<dbReference type="Pfam" id="PF13302">
    <property type="entry name" value="Acetyltransf_3"/>
    <property type="match status" value="1"/>
</dbReference>
<evidence type="ECO:0000259" key="1">
    <source>
        <dbReference type="Pfam" id="PF13302"/>
    </source>
</evidence>
<dbReference type="SUPFAM" id="SSF55729">
    <property type="entry name" value="Acyl-CoA N-acyltransferases (Nat)"/>
    <property type="match status" value="1"/>
</dbReference>
<sequence>MSESASIFRVEGPNLVLRLIEPGDADYVYELRTNPDYNTHLSPVSGTVADQRAWIEKYKTRESVGLEYYYVIERRADGQRCGVVRLYDIEGDHFTWGSWILGENKTPKAALESAVLSFGIGFEALGKRRALVDVRRGNVRALAFYRRLCMFQVRSDDLDIFFEYPFERYEADRDKYLKILMAGAD</sequence>
<evidence type="ECO:0000313" key="3">
    <source>
        <dbReference type="Proteomes" id="UP000467322"/>
    </source>
</evidence>
<gene>
    <name evidence="2" type="ORF">GQE99_12500</name>
</gene>
<organism evidence="2 3">
    <name type="scientific">Maritimibacter harenae</name>
    <dbReference type="NCBI Taxonomy" id="2606218"/>
    <lineage>
        <taxon>Bacteria</taxon>
        <taxon>Pseudomonadati</taxon>
        <taxon>Pseudomonadota</taxon>
        <taxon>Alphaproteobacteria</taxon>
        <taxon>Rhodobacterales</taxon>
        <taxon>Roseobacteraceae</taxon>
        <taxon>Maritimibacter</taxon>
    </lineage>
</organism>
<dbReference type="InterPro" id="IPR000182">
    <property type="entry name" value="GNAT_dom"/>
</dbReference>
<dbReference type="AlphaFoldDB" id="A0A845M9W8"/>
<dbReference type="EMBL" id="WTUX01000017">
    <property type="protein sequence ID" value="MZR13834.1"/>
    <property type="molecule type" value="Genomic_DNA"/>
</dbReference>
<accession>A0A845M9W8</accession>